<dbReference type="AlphaFoldDB" id="G2GCL6"/>
<organism evidence="1 2">
    <name type="scientific">Streptomyces zinciresistens K42</name>
    <dbReference type="NCBI Taxonomy" id="700597"/>
    <lineage>
        <taxon>Bacteria</taxon>
        <taxon>Bacillati</taxon>
        <taxon>Actinomycetota</taxon>
        <taxon>Actinomycetes</taxon>
        <taxon>Kitasatosporales</taxon>
        <taxon>Streptomycetaceae</taxon>
        <taxon>Streptomyces</taxon>
    </lineage>
</organism>
<sequence length="33" mass="3589">MRGVRRVRGVRGGAEVFDHGRIPPLVVTVTGFP</sequence>
<name>G2GCL6_9ACTN</name>
<proteinExistence type="predicted"/>
<dbReference type="Proteomes" id="UP000004217">
    <property type="component" value="Unassembled WGS sequence"/>
</dbReference>
<keyword evidence="2" id="KW-1185">Reference proteome</keyword>
<comment type="caution">
    <text evidence="1">The sequence shown here is derived from an EMBL/GenBank/DDBJ whole genome shotgun (WGS) entry which is preliminary data.</text>
</comment>
<gene>
    <name evidence="1" type="ORF">SZN_16260</name>
</gene>
<reference evidence="1 2" key="1">
    <citation type="submission" date="2011-08" db="EMBL/GenBank/DDBJ databases">
        <authorList>
            <person name="Lin Y."/>
            <person name="Hao X."/>
            <person name="Johnstone L."/>
            <person name="Miller S.J."/>
            <person name="Wei G."/>
            <person name="Rensing C."/>
        </authorList>
    </citation>
    <scope>NUCLEOTIDE SEQUENCE [LARGE SCALE GENOMIC DNA]</scope>
    <source>
        <strain evidence="1 2">K42</strain>
    </source>
</reference>
<evidence type="ECO:0000313" key="1">
    <source>
        <dbReference type="EMBL" id="EGX58760.1"/>
    </source>
</evidence>
<dbReference type="EMBL" id="AGBF01000046">
    <property type="protein sequence ID" value="EGX58760.1"/>
    <property type="molecule type" value="Genomic_DNA"/>
</dbReference>
<protein>
    <submittedName>
        <fullName evidence="1">Uncharacterized protein</fullName>
    </submittedName>
</protein>
<evidence type="ECO:0000313" key="2">
    <source>
        <dbReference type="Proteomes" id="UP000004217"/>
    </source>
</evidence>
<accession>G2GCL6</accession>